<reference evidence="8" key="1">
    <citation type="journal article" date="2013" name="Mol. Plant Microbe Interact.">
        <title>Global aspects of pacC regulation of pathogenicity genes in Colletotrichum gloeosporioides as revealed by transcriptome analysis.</title>
        <authorList>
            <person name="Alkan N."/>
            <person name="Meng X."/>
            <person name="Friedlander G."/>
            <person name="Reuveni E."/>
            <person name="Sukno S."/>
            <person name="Sherman A."/>
            <person name="Thon M."/>
            <person name="Fluhr R."/>
            <person name="Prusky D."/>
        </authorList>
    </citation>
    <scope>NUCLEOTIDE SEQUENCE [LARGE SCALE GENOMIC DNA]</scope>
    <source>
        <strain evidence="8">Cg-14</strain>
    </source>
</reference>
<feature type="transmembrane region" description="Helical" evidence="6">
    <location>
        <begin position="202"/>
        <end position="225"/>
    </location>
</feature>
<evidence type="ECO:0000256" key="6">
    <source>
        <dbReference type="SAM" id="Phobius"/>
    </source>
</evidence>
<organism evidence="7 8">
    <name type="scientific">Colletotrichum gloeosporioides (strain Cg-14)</name>
    <name type="common">Anthracnose fungus</name>
    <name type="synonym">Glomerella cingulata</name>
    <dbReference type="NCBI Taxonomy" id="1237896"/>
    <lineage>
        <taxon>Eukaryota</taxon>
        <taxon>Fungi</taxon>
        <taxon>Dikarya</taxon>
        <taxon>Ascomycota</taxon>
        <taxon>Pezizomycotina</taxon>
        <taxon>Sordariomycetes</taxon>
        <taxon>Hypocreomycetidae</taxon>
        <taxon>Glomerellales</taxon>
        <taxon>Glomerellaceae</taxon>
        <taxon>Colletotrichum</taxon>
        <taxon>Colletotrichum gloeosporioides species complex</taxon>
    </lineage>
</organism>
<feature type="transmembrane region" description="Helical" evidence="6">
    <location>
        <begin position="163"/>
        <end position="182"/>
    </location>
</feature>
<evidence type="ECO:0000256" key="1">
    <source>
        <dbReference type="ARBA" id="ARBA00004141"/>
    </source>
</evidence>
<evidence type="ECO:0000256" key="4">
    <source>
        <dbReference type="ARBA" id="ARBA00023136"/>
    </source>
</evidence>
<protein>
    <submittedName>
        <fullName evidence="7">Uncharacterized protein</fullName>
    </submittedName>
</protein>
<dbReference type="Proteomes" id="UP000015530">
    <property type="component" value="Unassembled WGS sequence"/>
</dbReference>
<name>T0LYR3_COLGC</name>
<comment type="subcellular location">
    <subcellularLocation>
        <location evidence="1">Membrane</location>
        <topology evidence="1">Multi-pass membrane protein</topology>
    </subcellularLocation>
</comment>
<evidence type="ECO:0000256" key="3">
    <source>
        <dbReference type="ARBA" id="ARBA00022989"/>
    </source>
</evidence>
<dbReference type="GO" id="GO:0016020">
    <property type="term" value="C:membrane"/>
    <property type="evidence" value="ECO:0007669"/>
    <property type="project" value="UniProtKB-SubCell"/>
</dbReference>
<feature type="region of interest" description="Disordered" evidence="5">
    <location>
        <begin position="391"/>
        <end position="414"/>
    </location>
</feature>
<comment type="caution">
    <text evidence="7">The sequence shown here is derived from an EMBL/GenBank/DDBJ whole genome shotgun (WGS) entry which is preliminary data.</text>
</comment>
<keyword evidence="3 6" id="KW-1133">Transmembrane helix</keyword>
<sequence length="476" mass="53018">MCPDSGLNLPISDKPIVGALSFQGFLILAGGILTMTSCSMSFYQIFRHATNYTKPLEQKQIIRICLLVPVYTLSSFLSIVFYKHHVYLAGIYLLYEACALVAFYALCCAYLDTDHHRLATSWDKDGLKKWFFTRPFAACVPALKGSYYDQPAANAGWRRFNRMWLCIYQYPFMKLLVTIATYVTESMGVLCSEEGGTKYADFWLHTVVSVAILIMAMHCLFQFYYQSQELLEPHKPVLKFLAIKIVVFLSLMQGFVLDAIVGRDDQPLGPTDAISYPSLVIGVPNLLLCLEMFGIGIMHLYAYPWAPNTNTGELIPEWHSIYPSGGSVYAPSGHISFVITANDTTQADVRPKDVSLPAKPTDSEHDWALVAQHSLGVFGNYRFSNVTCDGGDDKRGKRGDRGKGKDAKGENCKKGPSGVLTVDVTSATLPSYVGLELVNTFEFTDDCSKHMLKADFGGGLVQTVWFYRLPQKDVFA</sequence>
<proteinExistence type="predicted"/>
<dbReference type="eggNOG" id="KOG2641">
    <property type="taxonomic scope" value="Eukaryota"/>
</dbReference>
<dbReference type="SMART" id="SM01417">
    <property type="entry name" value="Solute_trans_a"/>
    <property type="match status" value="1"/>
</dbReference>
<dbReference type="PANTHER" id="PTHR23423">
    <property type="entry name" value="ORGANIC SOLUTE TRANSPORTER-RELATED"/>
    <property type="match status" value="1"/>
</dbReference>
<evidence type="ECO:0000313" key="7">
    <source>
        <dbReference type="EMBL" id="EQB53635.1"/>
    </source>
</evidence>
<gene>
    <name evidence="7" type="ORF">CGLO_06624</name>
</gene>
<dbReference type="EMBL" id="AMYD01001334">
    <property type="protein sequence ID" value="EQB53635.1"/>
    <property type="molecule type" value="Genomic_DNA"/>
</dbReference>
<feature type="transmembrane region" description="Helical" evidence="6">
    <location>
        <begin position="276"/>
        <end position="301"/>
    </location>
</feature>
<feature type="transmembrane region" description="Helical" evidence="6">
    <location>
        <begin position="64"/>
        <end position="82"/>
    </location>
</feature>
<feature type="compositionally biased region" description="Basic and acidic residues" evidence="5">
    <location>
        <begin position="391"/>
        <end position="413"/>
    </location>
</feature>
<evidence type="ECO:0000313" key="8">
    <source>
        <dbReference type="Proteomes" id="UP000015530"/>
    </source>
</evidence>
<keyword evidence="4 6" id="KW-0472">Membrane</keyword>
<feature type="transmembrane region" description="Helical" evidence="6">
    <location>
        <begin position="20"/>
        <end position="43"/>
    </location>
</feature>
<feature type="transmembrane region" description="Helical" evidence="6">
    <location>
        <begin position="88"/>
        <end position="111"/>
    </location>
</feature>
<dbReference type="AlphaFoldDB" id="T0LYR3"/>
<keyword evidence="2 6" id="KW-0812">Transmembrane</keyword>
<dbReference type="Pfam" id="PF03619">
    <property type="entry name" value="Solute_trans_a"/>
    <property type="match status" value="1"/>
</dbReference>
<dbReference type="HOGENOM" id="CLU_573638_0_0_1"/>
<dbReference type="OrthoDB" id="5348404at2759"/>
<evidence type="ECO:0000256" key="5">
    <source>
        <dbReference type="SAM" id="MobiDB-lite"/>
    </source>
</evidence>
<feature type="transmembrane region" description="Helical" evidence="6">
    <location>
        <begin position="237"/>
        <end position="256"/>
    </location>
</feature>
<accession>T0LYR3</accession>
<evidence type="ECO:0000256" key="2">
    <source>
        <dbReference type="ARBA" id="ARBA00022692"/>
    </source>
</evidence>
<dbReference type="InterPro" id="IPR005178">
    <property type="entry name" value="Ostalpha/TMEM184C"/>
</dbReference>
<dbReference type="STRING" id="1237896.T0LYR3"/>